<gene>
    <name evidence="1" type="ORF">D5086_028140</name>
</gene>
<proteinExistence type="predicted"/>
<protein>
    <submittedName>
        <fullName evidence="1">Uncharacterized protein</fullName>
    </submittedName>
</protein>
<reference evidence="1 2" key="1">
    <citation type="journal article" date="2024" name="Plant Biotechnol. J.">
        <title>Genome and CRISPR/Cas9 system of a widespread forest tree (Populus alba) in the world.</title>
        <authorList>
            <person name="Liu Y.J."/>
            <person name="Jiang P.F."/>
            <person name="Han X.M."/>
            <person name="Li X.Y."/>
            <person name="Wang H.M."/>
            <person name="Wang Y.J."/>
            <person name="Wang X.X."/>
            <person name="Zeng Q.Y."/>
        </authorList>
    </citation>
    <scope>NUCLEOTIDE SEQUENCE [LARGE SCALE GENOMIC DNA]</scope>
    <source>
        <strain evidence="2">cv. PAL-ZL1</strain>
    </source>
</reference>
<organism evidence="1 2">
    <name type="scientific">Populus alba</name>
    <name type="common">White poplar</name>
    <dbReference type="NCBI Taxonomy" id="43335"/>
    <lineage>
        <taxon>Eukaryota</taxon>
        <taxon>Viridiplantae</taxon>
        <taxon>Streptophyta</taxon>
        <taxon>Embryophyta</taxon>
        <taxon>Tracheophyta</taxon>
        <taxon>Spermatophyta</taxon>
        <taxon>Magnoliopsida</taxon>
        <taxon>eudicotyledons</taxon>
        <taxon>Gunneridae</taxon>
        <taxon>Pentapetalae</taxon>
        <taxon>rosids</taxon>
        <taxon>fabids</taxon>
        <taxon>Malpighiales</taxon>
        <taxon>Salicaceae</taxon>
        <taxon>Saliceae</taxon>
        <taxon>Populus</taxon>
    </lineage>
</organism>
<comment type="caution">
    <text evidence="1">The sequence shown here is derived from an EMBL/GenBank/DDBJ whole genome shotgun (WGS) entry which is preliminary data.</text>
</comment>
<keyword evidence="2" id="KW-1185">Reference proteome</keyword>
<evidence type="ECO:0000313" key="1">
    <source>
        <dbReference type="EMBL" id="KAL3570891.1"/>
    </source>
</evidence>
<dbReference type="EMBL" id="RCHU02000015">
    <property type="protein sequence ID" value="KAL3570891.1"/>
    <property type="molecule type" value="Genomic_DNA"/>
</dbReference>
<name>A0ACC4AY59_POPAL</name>
<sequence>MLPNPKSIPILHYHQHTLHKSSSPSSTIIKQCCKLSRGELAIFGNSSLLLLLSSQTLEPF</sequence>
<accession>A0ACC4AY59</accession>
<dbReference type="Proteomes" id="UP000309997">
    <property type="component" value="Unassembled WGS sequence"/>
</dbReference>
<evidence type="ECO:0000313" key="2">
    <source>
        <dbReference type="Proteomes" id="UP000309997"/>
    </source>
</evidence>
<feature type="non-terminal residue" evidence="1">
    <location>
        <position position="60"/>
    </location>
</feature>